<dbReference type="PANTHER" id="PTHR42928">
    <property type="entry name" value="TRICARBOXYLATE-BINDING PROTEIN"/>
    <property type="match status" value="1"/>
</dbReference>
<dbReference type="SUPFAM" id="SSF53850">
    <property type="entry name" value="Periplasmic binding protein-like II"/>
    <property type="match status" value="1"/>
</dbReference>
<dbReference type="Pfam" id="PF03401">
    <property type="entry name" value="TctC"/>
    <property type="match status" value="1"/>
</dbReference>
<feature type="chain" id="PRO_5010534448" description="Argininosuccinate lyase" evidence="2">
    <location>
        <begin position="24"/>
        <end position="320"/>
    </location>
</feature>
<evidence type="ECO:0000313" key="4">
    <source>
        <dbReference type="Proteomes" id="UP000054844"/>
    </source>
</evidence>
<dbReference type="Proteomes" id="UP000054844">
    <property type="component" value="Unassembled WGS sequence"/>
</dbReference>
<protein>
    <recommendedName>
        <fullName evidence="5">Argininosuccinate lyase</fullName>
    </recommendedName>
</protein>
<dbReference type="RefSeq" id="WP_058389457.1">
    <property type="nucleotide sequence ID" value="NZ_CP034924.1"/>
</dbReference>
<dbReference type="PIRSF" id="PIRSF017082">
    <property type="entry name" value="YflP"/>
    <property type="match status" value="1"/>
</dbReference>
<feature type="signal peptide" evidence="2">
    <location>
        <begin position="1"/>
        <end position="23"/>
    </location>
</feature>
<dbReference type="OrthoDB" id="8196049at2"/>
<comment type="similarity">
    <text evidence="1">Belongs to the UPF0065 (bug) family.</text>
</comment>
<gene>
    <name evidence="3" type="ORF">APZ41_012320</name>
</gene>
<dbReference type="InterPro" id="IPR005064">
    <property type="entry name" value="BUG"/>
</dbReference>
<name>A0A1S8D5R7_9PROT</name>
<dbReference type="InterPro" id="IPR042100">
    <property type="entry name" value="Bug_dom1"/>
</dbReference>
<keyword evidence="2" id="KW-0732">Signal</keyword>
<dbReference type="Gene3D" id="3.40.190.10">
    <property type="entry name" value="Periplasmic binding protein-like II"/>
    <property type="match status" value="1"/>
</dbReference>
<dbReference type="CDD" id="cd07012">
    <property type="entry name" value="PBP2_Bug_TTT"/>
    <property type="match status" value="1"/>
</dbReference>
<reference evidence="3" key="1">
    <citation type="submission" date="2016-12" db="EMBL/GenBank/DDBJ databases">
        <title>Draft genome sequence of Roseomonas mucosa strain AU37, isolated from a peripheral intravenous catheter.</title>
        <authorList>
            <person name="Choudhury M.A."/>
            <person name="Sidjabat H.E."/>
            <person name="Wailan A.M."/>
            <person name="Zhang L."/>
            <person name="Marsh N.M."/>
            <person name="Rickard C.M."/>
            <person name="Davies M."/>
            <person name="Mcmillan D.J."/>
        </authorList>
    </citation>
    <scope>NUCLEOTIDE SEQUENCE [LARGE SCALE GENOMIC DNA]</scope>
    <source>
        <strain evidence="3">AU37</strain>
    </source>
</reference>
<evidence type="ECO:0000313" key="3">
    <source>
        <dbReference type="EMBL" id="ONH82898.1"/>
    </source>
</evidence>
<dbReference type="STRING" id="207340.APZ41_012320"/>
<proteinExistence type="inferred from homology"/>
<dbReference type="AlphaFoldDB" id="A0A1S8D5R7"/>
<dbReference type="PANTHER" id="PTHR42928:SF5">
    <property type="entry name" value="BLR1237 PROTEIN"/>
    <property type="match status" value="1"/>
</dbReference>
<keyword evidence="4" id="KW-1185">Reference proteome</keyword>
<dbReference type="EMBL" id="LLWF02000038">
    <property type="protein sequence ID" value="ONH82898.1"/>
    <property type="molecule type" value="Genomic_DNA"/>
</dbReference>
<evidence type="ECO:0008006" key="5">
    <source>
        <dbReference type="Google" id="ProtNLM"/>
    </source>
</evidence>
<sequence length="320" mass="34160">MRIARRPLGAIALLSLLPGTVRAQRRTVRLIVPAAPGGAIDVIGRIYATRLAEMTDQTWVVENRSGANNTLGAAEVARASPDGQTFLVNADIHLMARRVMRSVPYDPVADFTPVARLAVAPMVLVGNPRITPEGGVAALVAAMRKQPDRFSFANSALGSMGHLATESFKREAKADALVVSYRGTAPALTDVLSGNTALMVAPLGSAWPHVEAGRLRAYAILGPNRVARAPAIPTIAEQGMPGLDFTLWYALWAPKGWPAAEADRLNATVQTLSRDPDIRARLAEQGAEPLAEDRAAFVRFIGVEAERNARIAQEAGIEPE</sequence>
<comment type="caution">
    <text evidence="3">The sequence shown here is derived from an EMBL/GenBank/DDBJ whole genome shotgun (WGS) entry which is preliminary data.</text>
</comment>
<accession>A0A1S8D5R7</accession>
<dbReference type="Gene3D" id="3.40.190.150">
    <property type="entry name" value="Bordetella uptake gene, domain 1"/>
    <property type="match status" value="1"/>
</dbReference>
<evidence type="ECO:0000256" key="1">
    <source>
        <dbReference type="ARBA" id="ARBA00006987"/>
    </source>
</evidence>
<evidence type="ECO:0000256" key="2">
    <source>
        <dbReference type="SAM" id="SignalP"/>
    </source>
</evidence>
<organism evidence="3 4">
    <name type="scientific">Roseomonas mucosa</name>
    <dbReference type="NCBI Taxonomy" id="207340"/>
    <lineage>
        <taxon>Bacteria</taxon>
        <taxon>Pseudomonadati</taxon>
        <taxon>Pseudomonadota</taxon>
        <taxon>Alphaproteobacteria</taxon>
        <taxon>Acetobacterales</taxon>
        <taxon>Roseomonadaceae</taxon>
        <taxon>Roseomonas</taxon>
    </lineage>
</organism>